<protein>
    <submittedName>
        <fullName evidence="2">PHP domain-containing protein</fullName>
    </submittedName>
</protein>
<sequence>MPENYDLHSHSTASDGALSPSELIQRAKEKGVTCLALTDHDTTDGLAEAKQAATEAGIDLISGIELSTTWHKHCLHIVGLNIDPESPRLKEGIYKLQAIRRERAEQIAGKLEKKRILGALEAVKAAAGAGMITRTHFADFLLSEGHVTTQQEAFDRYIGQGKPAYVSTEWAGLEEAIGWIKESGGVAVLAHPMRYKLTASWMKRLLTAFKEVGGNAIEVVCGRNDPAEIQTSTQYAQKFDLAGSKGSDFHNPKYVWVELGRLNPLPERIKPVWDLFEARA</sequence>
<organism evidence="2 3">
    <name type="scientific">Methylotuvimicrobium buryatense</name>
    <name type="common">Methylomicrobium buryatense</name>
    <dbReference type="NCBI Taxonomy" id="95641"/>
    <lineage>
        <taxon>Bacteria</taxon>
        <taxon>Pseudomonadati</taxon>
        <taxon>Pseudomonadota</taxon>
        <taxon>Gammaproteobacteria</taxon>
        <taxon>Methylococcales</taxon>
        <taxon>Methylococcaceae</taxon>
        <taxon>Methylotuvimicrobium</taxon>
    </lineage>
</organism>
<name>A0A4P9UMC5_METBY</name>
<dbReference type="GO" id="GO:0004534">
    <property type="term" value="F:5'-3' RNA exonuclease activity"/>
    <property type="evidence" value="ECO:0007669"/>
    <property type="project" value="TreeGrafter"/>
</dbReference>
<dbReference type="InterPro" id="IPR003141">
    <property type="entry name" value="Pol/His_phosphatase_N"/>
</dbReference>
<dbReference type="SUPFAM" id="SSF89550">
    <property type="entry name" value="PHP domain-like"/>
    <property type="match status" value="1"/>
</dbReference>
<dbReference type="PANTHER" id="PTHR42924:SF3">
    <property type="entry name" value="POLYMERASE_HISTIDINOL PHOSPHATASE N-TERMINAL DOMAIN-CONTAINING PROTEIN"/>
    <property type="match status" value="1"/>
</dbReference>
<reference evidence="3" key="1">
    <citation type="journal article" date="2019" name="J. Bacteriol.">
        <title>A Mutagenic Screen Identifies a TonB-Dependent Receptor Required for the Lanthanide Metal Switch in the Type I Methanotroph 'Methylotuvimicrobium buryatense' 5GB1C.</title>
        <authorList>
            <person name="Groom J.D."/>
            <person name="Ford S.M."/>
            <person name="Pesesky M.W."/>
            <person name="Lidstrom M.E."/>
        </authorList>
    </citation>
    <scope>NUCLEOTIDE SEQUENCE [LARGE SCALE GENOMIC DNA]</scope>
    <source>
        <strain evidence="3">5GB1C</strain>
    </source>
</reference>
<evidence type="ECO:0000259" key="1">
    <source>
        <dbReference type="SMART" id="SM00481"/>
    </source>
</evidence>
<dbReference type="OrthoDB" id="9804333at2"/>
<dbReference type="Pfam" id="PF02811">
    <property type="entry name" value="PHP"/>
    <property type="match status" value="1"/>
</dbReference>
<dbReference type="AlphaFoldDB" id="A0A4P9UMC5"/>
<evidence type="ECO:0000313" key="2">
    <source>
        <dbReference type="EMBL" id="QCW82469.1"/>
    </source>
</evidence>
<dbReference type="GO" id="GO:0035312">
    <property type="term" value="F:5'-3' DNA exonuclease activity"/>
    <property type="evidence" value="ECO:0007669"/>
    <property type="project" value="TreeGrafter"/>
</dbReference>
<gene>
    <name evidence="2" type="ORF">EQU24_09645</name>
</gene>
<keyword evidence="3" id="KW-1185">Reference proteome</keyword>
<dbReference type="PANTHER" id="PTHR42924">
    <property type="entry name" value="EXONUCLEASE"/>
    <property type="match status" value="1"/>
</dbReference>
<dbReference type="KEGG" id="mbur:EQU24_09645"/>
<feature type="domain" description="Polymerase/histidinol phosphatase N-terminal" evidence="1">
    <location>
        <begin position="5"/>
        <end position="70"/>
    </location>
</feature>
<dbReference type="CDD" id="cd07438">
    <property type="entry name" value="PHP_HisPPase_AMP"/>
    <property type="match status" value="1"/>
</dbReference>
<dbReference type="Proteomes" id="UP000305881">
    <property type="component" value="Chromosome"/>
</dbReference>
<accession>A0A4P9UMC5</accession>
<dbReference type="InterPro" id="IPR016195">
    <property type="entry name" value="Pol/histidinol_Pase-like"/>
</dbReference>
<dbReference type="STRING" id="675511.GCA_000341735_01110"/>
<proteinExistence type="predicted"/>
<dbReference type="RefSeq" id="WP_026130054.1">
    <property type="nucleotide sequence ID" value="NZ_CP035467.1"/>
</dbReference>
<dbReference type="Gene3D" id="3.20.20.140">
    <property type="entry name" value="Metal-dependent hydrolases"/>
    <property type="match status" value="1"/>
</dbReference>
<dbReference type="EMBL" id="CP035467">
    <property type="protein sequence ID" value="QCW82469.1"/>
    <property type="molecule type" value="Genomic_DNA"/>
</dbReference>
<dbReference type="Gene3D" id="1.10.150.650">
    <property type="match status" value="1"/>
</dbReference>
<dbReference type="InterPro" id="IPR052018">
    <property type="entry name" value="PHP_domain"/>
</dbReference>
<evidence type="ECO:0000313" key="3">
    <source>
        <dbReference type="Proteomes" id="UP000305881"/>
    </source>
</evidence>
<dbReference type="SMART" id="SM00481">
    <property type="entry name" value="POLIIIAc"/>
    <property type="match status" value="1"/>
</dbReference>
<dbReference type="InterPro" id="IPR004013">
    <property type="entry name" value="PHP_dom"/>
</dbReference>